<protein>
    <recommendedName>
        <fullName evidence="3">Major coat protein</fullName>
    </recommendedName>
</protein>
<proteinExistence type="predicted"/>
<name>A0A8S5LBI4_9VIRU</name>
<dbReference type="EMBL" id="BK014674">
    <property type="protein sequence ID" value="DAD67310.1"/>
    <property type="molecule type" value="Genomic_DNA"/>
</dbReference>
<evidence type="ECO:0008006" key="3">
    <source>
        <dbReference type="Google" id="ProtNLM"/>
    </source>
</evidence>
<feature type="transmembrane region" description="Helical" evidence="1">
    <location>
        <begin position="43"/>
        <end position="63"/>
    </location>
</feature>
<sequence length="73" mass="7328">MLKKINHLSTKLAVVATVAFASTGAFADGLGDIAAGANFSDGKTAITAVAVGLGGFLLFGLVARNILGFFKKA</sequence>
<organism evidence="2">
    <name type="scientific">Inoviridae sp. ctFNB4</name>
    <dbReference type="NCBI Taxonomy" id="2823614"/>
    <lineage>
        <taxon>Viruses</taxon>
        <taxon>Monodnaviria</taxon>
        <taxon>Loebvirae</taxon>
        <taxon>Hofneiviricota</taxon>
        <taxon>Faserviricetes</taxon>
        <taxon>Tubulavirales</taxon>
        <taxon>Inoviridae</taxon>
    </lineage>
</organism>
<evidence type="ECO:0000313" key="2">
    <source>
        <dbReference type="EMBL" id="DAD67310.1"/>
    </source>
</evidence>
<keyword evidence="1" id="KW-1133">Transmembrane helix</keyword>
<evidence type="ECO:0000256" key="1">
    <source>
        <dbReference type="SAM" id="Phobius"/>
    </source>
</evidence>
<accession>A0A8S5LBI4</accession>
<keyword evidence="1" id="KW-0472">Membrane</keyword>
<keyword evidence="1" id="KW-0812">Transmembrane</keyword>
<reference evidence="2" key="1">
    <citation type="journal article" date="2021" name="Proc. Natl. Acad. Sci. U.S.A.">
        <title>A Catalog of Tens of Thousands of Viruses from Human Metagenomes Reveals Hidden Associations with Chronic Diseases.</title>
        <authorList>
            <person name="Tisza M.J."/>
            <person name="Buck C.B."/>
        </authorList>
    </citation>
    <scope>NUCLEOTIDE SEQUENCE</scope>
    <source>
        <strain evidence="2">CtFNB4</strain>
    </source>
</reference>